<accession>A0ABR7RP70</accession>
<gene>
    <name evidence="3" type="ORF">IBL26_13540</name>
</gene>
<dbReference type="SUPFAM" id="SSF47413">
    <property type="entry name" value="lambda repressor-like DNA-binding domains"/>
    <property type="match status" value="1"/>
</dbReference>
<comment type="caution">
    <text evidence="3">The sequence shown here is derived from an EMBL/GenBank/DDBJ whole genome shotgun (WGS) entry which is preliminary data.</text>
</comment>
<dbReference type="PROSITE" id="PS50943">
    <property type="entry name" value="HTH_CROC1"/>
    <property type="match status" value="1"/>
</dbReference>
<dbReference type="CDD" id="cd00093">
    <property type="entry name" value="HTH_XRE"/>
    <property type="match status" value="1"/>
</dbReference>
<evidence type="ECO:0000259" key="2">
    <source>
        <dbReference type="PROSITE" id="PS50943"/>
    </source>
</evidence>
<evidence type="ECO:0000256" key="1">
    <source>
        <dbReference type="ARBA" id="ARBA00023125"/>
    </source>
</evidence>
<keyword evidence="1" id="KW-0238">DNA-binding</keyword>
<proteinExistence type="predicted"/>
<dbReference type="InterPro" id="IPR050807">
    <property type="entry name" value="TransReg_Diox_bact_type"/>
</dbReference>
<protein>
    <submittedName>
        <fullName evidence="3">Helix-turn-helix transcriptional regulator</fullName>
    </submittedName>
</protein>
<dbReference type="EMBL" id="JACTVA010000023">
    <property type="protein sequence ID" value="MBC9207862.1"/>
    <property type="molecule type" value="Genomic_DNA"/>
</dbReference>
<dbReference type="SUPFAM" id="SSF51182">
    <property type="entry name" value="RmlC-like cupins"/>
    <property type="match status" value="1"/>
</dbReference>
<organism evidence="3 4">
    <name type="scientific">Teichococcus aerophilus</name>
    <dbReference type="NCBI Taxonomy" id="1224513"/>
    <lineage>
        <taxon>Bacteria</taxon>
        <taxon>Pseudomonadati</taxon>
        <taxon>Pseudomonadota</taxon>
        <taxon>Alphaproteobacteria</taxon>
        <taxon>Acetobacterales</taxon>
        <taxon>Roseomonadaceae</taxon>
        <taxon>Roseomonas</taxon>
    </lineage>
</organism>
<dbReference type="InterPro" id="IPR014710">
    <property type="entry name" value="RmlC-like_jellyroll"/>
</dbReference>
<evidence type="ECO:0000313" key="3">
    <source>
        <dbReference type="EMBL" id="MBC9207862.1"/>
    </source>
</evidence>
<dbReference type="RefSeq" id="WP_187785028.1">
    <property type="nucleotide sequence ID" value="NZ_JACTVA010000023.1"/>
</dbReference>
<dbReference type="Gene3D" id="1.10.260.40">
    <property type="entry name" value="lambda repressor-like DNA-binding domains"/>
    <property type="match status" value="1"/>
</dbReference>
<feature type="domain" description="HTH cro/C1-type" evidence="2">
    <location>
        <begin position="20"/>
        <end position="74"/>
    </location>
</feature>
<dbReference type="PANTHER" id="PTHR46797:SF10">
    <property type="entry name" value="BLR1115 PROTEIN"/>
    <property type="match status" value="1"/>
</dbReference>
<sequence length="198" mass="21686">MTTIQDDSAQDLTLLLATRLRVEREARGWSIADLATRSGVSRAMISKVERGEASPTAALLGRLAAAFGLTLSTLLARAEHDATRGGRVARQAEQKLWRDPASGYLRRAVTPPGAALELIQVELPPKAKVAYPAATYVDWEHTIWVLEGHLRFHEGPARHNLDAGDCLALGQPQDCAFENMTDNPCIYLVALARRQPPR</sequence>
<evidence type="ECO:0000313" key="4">
    <source>
        <dbReference type="Proteomes" id="UP000626026"/>
    </source>
</evidence>
<dbReference type="InterPro" id="IPR001387">
    <property type="entry name" value="Cro/C1-type_HTH"/>
</dbReference>
<dbReference type="Gene3D" id="2.60.120.10">
    <property type="entry name" value="Jelly Rolls"/>
    <property type="match status" value="1"/>
</dbReference>
<dbReference type="Pfam" id="PF01381">
    <property type="entry name" value="HTH_3"/>
    <property type="match status" value="1"/>
</dbReference>
<dbReference type="Proteomes" id="UP000626026">
    <property type="component" value="Unassembled WGS sequence"/>
</dbReference>
<name>A0ABR7RP70_9PROT</name>
<dbReference type="PANTHER" id="PTHR46797">
    <property type="entry name" value="HTH-TYPE TRANSCRIPTIONAL REGULATOR"/>
    <property type="match status" value="1"/>
</dbReference>
<keyword evidence="4" id="KW-1185">Reference proteome</keyword>
<dbReference type="CDD" id="cd02209">
    <property type="entry name" value="cupin_XRE_C"/>
    <property type="match status" value="1"/>
</dbReference>
<dbReference type="InterPro" id="IPR010982">
    <property type="entry name" value="Lambda_DNA-bd_dom_sf"/>
</dbReference>
<reference evidence="3 4" key="1">
    <citation type="journal article" date="2013" name="Int. J. Syst. Evol. Microbiol.">
        <title>Roseomonas aerophila sp. nov., isolated from air.</title>
        <authorList>
            <person name="Kim S.J."/>
            <person name="Weon H.Y."/>
            <person name="Ahn J.H."/>
            <person name="Hong S.B."/>
            <person name="Seok S.J."/>
            <person name="Whang K.S."/>
            <person name="Kwon S.W."/>
        </authorList>
    </citation>
    <scope>NUCLEOTIDE SEQUENCE [LARGE SCALE GENOMIC DNA]</scope>
    <source>
        <strain evidence="3 4">NBRC 108923</strain>
    </source>
</reference>
<dbReference type="InterPro" id="IPR011051">
    <property type="entry name" value="RmlC_Cupin_sf"/>
</dbReference>
<dbReference type="SMART" id="SM00530">
    <property type="entry name" value="HTH_XRE"/>
    <property type="match status" value="1"/>
</dbReference>